<proteinExistence type="predicted"/>
<reference evidence="2" key="1">
    <citation type="submission" date="2014-11" db="EMBL/GenBank/DDBJ databases">
        <authorList>
            <person name="Amaro Gonzalez C."/>
        </authorList>
    </citation>
    <scope>NUCLEOTIDE SEQUENCE</scope>
</reference>
<sequence>MDKRQRERNRLLPQLSTETHPRRTHRSRTRNLLT</sequence>
<dbReference type="EMBL" id="GBXM01021679">
    <property type="protein sequence ID" value="JAH86898.1"/>
    <property type="molecule type" value="Transcribed_RNA"/>
</dbReference>
<accession>A0A0E9WBN2</accession>
<reference evidence="2" key="2">
    <citation type="journal article" date="2015" name="Fish Shellfish Immunol.">
        <title>Early steps in the European eel (Anguilla anguilla)-Vibrio vulnificus interaction in the gills: Role of the RtxA13 toxin.</title>
        <authorList>
            <person name="Callol A."/>
            <person name="Pajuelo D."/>
            <person name="Ebbesson L."/>
            <person name="Teles M."/>
            <person name="MacKenzie S."/>
            <person name="Amaro C."/>
        </authorList>
    </citation>
    <scope>NUCLEOTIDE SEQUENCE</scope>
</reference>
<name>A0A0E9WBN2_ANGAN</name>
<protein>
    <submittedName>
        <fullName evidence="2">Uncharacterized protein</fullName>
    </submittedName>
</protein>
<evidence type="ECO:0000313" key="2">
    <source>
        <dbReference type="EMBL" id="JAH86898.1"/>
    </source>
</evidence>
<evidence type="ECO:0000256" key="1">
    <source>
        <dbReference type="SAM" id="MobiDB-lite"/>
    </source>
</evidence>
<feature type="region of interest" description="Disordered" evidence="1">
    <location>
        <begin position="1"/>
        <end position="34"/>
    </location>
</feature>
<feature type="compositionally biased region" description="Basic residues" evidence="1">
    <location>
        <begin position="22"/>
        <end position="34"/>
    </location>
</feature>
<feature type="compositionally biased region" description="Basic and acidic residues" evidence="1">
    <location>
        <begin position="1"/>
        <end position="10"/>
    </location>
</feature>
<organism evidence="2">
    <name type="scientific">Anguilla anguilla</name>
    <name type="common">European freshwater eel</name>
    <name type="synonym">Muraena anguilla</name>
    <dbReference type="NCBI Taxonomy" id="7936"/>
    <lineage>
        <taxon>Eukaryota</taxon>
        <taxon>Metazoa</taxon>
        <taxon>Chordata</taxon>
        <taxon>Craniata</taxon>
        <taxon>Vertebrata</taxon>
        <taxon>Euteleostomi</taxon>
        <taxon>Actinopterygii</taxon>
        <taxon>Neopterygii</taxon>
        <taxon>Teleostei</taxon>
        <taxon>Anguilliformes</taxon>
        <taxon>Anguillidae</taxon>
        <taxon>Anguilla</taxon>
    </lineage>
</organism>
<dbReference type="AlphaFoldDB" id="A0A0E9WBN2"/>